<gene>
    <name evidence="3" type="ORF">ACFPM3_18360</name>
</gene>
<feature type="compositionally biased region" description="Basic residues" evidence="1">
    <location>
        <begin position="19"/>
        <end position="29"/>
    </location>
</feature>
<feature type="domain" description="Beta-ketoacyl synthase-like N-terminal" evidence="2">
    <location>
        <begin position="24"/>
        <end position="93"/>
    </location>
</feature>
<evidence type="ECO:0000256" key="1">
    <source>
        <dbReference type="SAM" id="MobiDB-lite"/>
    </source>
</evidence>
<evidence type="ECO:0000313" key="4">
    <source>
        <dbReference type="Proteomes" id="UP001595829"/>
    </source>
</evidence>
<protein>
    <submittedName>
        <fullName evidence="3">Beta-ketoacyl synthase N-terminal-like domain-containing protein</fullName>
    </submittedName>
</protein>
<evidence type="ECO:0000313" key="3">
    <source>
        <dbReference type="EMBL" id="MFC5024092.1"/>
    </source>
</evidence>
<comment type="caution">
    <text evidence="3">The sequence shown here is derived from an EMBL/GenBank/DDBJ whole genome shotgun (WGS) entry which is preliminary data.</text>
</comment>
<dbReference type="InterPro" id="IPR014030">
    <property type="entry name" value="Ketoacyl_synth_N"/>
</dbReference>
<proteinExistence type="predicted"/>
<evidence type="ECO:0000259" key="2">
    <source>
        <dbReference type="Pfam" id="PF00109"/>
    </source>
</evidence>
<dbReference type="Proteomes" id="UP001595829">
    <property type="component" value="Unassembled WGS sequence"/>
</dbReference>
<dbReference type="RefSeq" id="WP_345686055.1">
    <property type="nucleotide sequence ID" value="NZ_BAABIT010000001.1"/>
</dbReference>
<reference evidence="4" key="1">
    <citation type="journal article" date="2019" name="Int. J. Syst. Evol. Microbiol.">
        <title>The Global Catalogue of Microorganisms (GCM) 10K type strain sequencing project: providing services to taxonomists for standard genome sequencing and annotation.</title>
        <authorList>
            <consortium name="The Broad Institute Genomics Platform"/>
            <consortium name="The Broad Institute Genome Sequencing Center for Infectious Disease"/>
            <person name="Wu L."/>
            <person name="Ma J."/>
        </authorList>
    </citation>
    <scope>NUCLEOTIDE SEQUENCE [LARGE SCALE GENOMIC DNA]</scope>
    <source>
        <strain evidence="4">CGMCC 4.1648</strain>
    </source>
</reference>
<sequence>MQAQSRVDQPGASGGRTDRGRRSRLPVSRRGRSLASLLLMTRRETVREVPGDRWNQAELSGLPAQVAARLRYGCFPDEDVYAYEPEFFGINAQVGNRLLL</sequence>
<dbReference type="Pfam" id="PF00109">
    <property type="entry name" value="ketoacyl-synt"/>
    <property type="match status" value="1"/>
</dbReference>
<accession>A0ABV9XFT1</accession>
<keyword evidence="4" id="KW-1185">Reference proteome</keyword>
<dbReference type="EMBL" id="JBHSJD010000014">
    <property type="protein sequence ID" value="MFC5024092.1"/>
    <property type="molecule type" value="Genomic_DNA"/>
</dbReference>
<organism evidence="3 4">
    <name type="scientific">Streptomyces coeruleoprunus</name>
    <dbReference type="NCBI Taxonomy" id="285563"/>
    <lineage>
        <taxon>Bacteria</taxon>
        <taxon>Bacillati</taxon>
        <taxon>Actinomycetota</taxon>
        <taxon>Actinomycetes</taxon>
        <taxon>Kitasatosporales</taxon>
        <taxon>Streptomycetaceae</taxon>
        <taxon>Streptomyces</taxon>
    </lineage>
</organism>
<feature type="region of interest" description="Disordered" evidence="1">
    <location>
        <begin position="1"/>
        <end position="29"/>
    </location>
</feature>
<name>A0ABV9XFT1_9ACTN</name>